<protein>
    <submittedName>
        <fullName evidence="1">Uncharacterized protein</fullName>
    </submittedName>
</protein>
<evidence type="ECO:0000313" key="2">
    <source>
        <dbReference type="Proteomes" id="UP000760860"/>
    </source>
</evidence>
<sequence length="106" mass="11905">MAFLQDEDAARAFEAALMFVDEYAFQVAEHALSGAPSPARAAQHSFESSAMVRAESSLVIGPQPPEMDDKMQRRVRANANKRLLRKAGLRGLNSRWRSFRPCRIQN</sequence>
<dbReference type="AlphaFoldDB" id="A0A8T1ILE6"/>
<evidence type="ECO:0000313" key="1">
    <source>
        <dbReference type="EMBL" id="KAG3225101.1"/>
    </source>
</evidence>
<name>A0A8T1ILE6_9STRA</name>
<comment type="caution">
    <text evidence="1">The sequence shown here is derived from an EMBL/GenBank/DDBJ whole genome shotgun (WGS) entry which is preliminary data.</text>
</comment>
<organism evidence="1 2">
    <name type="scientific">Phytophthora cactorum</name>
    <dbReference type="NCBI Taxonomy" id="29920"/>
    <lineage>
        <taxon>Eukaryota</taxon>
        <taxon>Sar</taxon>
        <taxon>Stramenopiles</taxon>
        <taxon>Oomycota</taxon>
        <taxon>Peronosporomycetes</taxon>
        <taxon>Peronosporales</taxon>
        <taxon>Peronosporaceae</taxon>
        <taxon>Phytophthora</taxon>
    </lineage>
</organism>
<gene>
    <name evidence="1" type="ORF">PC129_g4252</name>
</gene>
<reference evidence="1" key="1">
    <citation type="submission" date="2018-05" db="EMBL/GenBank/DDBJ databases">
        <title>Effector identification in a new, highly contiguous assembly of the strawberry crown rot pathogen Phytophthora cactorum.</title>
        <authorList>
            <person name="Armitage A.D."/>
            <person name="Nellist C.F."/>
            <person name="Bates H."/>
            <person name="Vickerstaff R.J."/>
            <person name="Harrison R.J."/>
        </authorList>
    </citation>
    <scope>NUCLEOTIDE SEQUENCE</scope>
    <source>
        <strain evidence="1">P421</strain>
    </source>
</reference>
<accession>A0A8T1ILE6</accession>
<dbReference type="EMBL" id="RCMV01000093">
    <property type="protein sequence ID" value="KAG3225101.1"/>
    <property type="molecule type" value="Genomic_DNA"/>
</dbReference>
<proteinExistence type="predicted"/>
<dbReference type="Proteomes" id="UP000760860">
    <property type="component" value="Unassembled WGS sequence"/>
</dbReference>